<dbReference type="AlphaFoldDB" id="A0A1G2HFK5"/>
<comment type="caution">
    <text evidence="1">The sequence shown here is derived from an EMBL/GenBank/DDBJ whole genome shotgun (WGS) entry which is preliminary data.</text>
</comment>
<proteinExistence type="predicted"/>
<reference evidence="1 2" key="1">
    <citation type="journal article" date="2016" name="Nat. Commun.">
        <title>Thousands of microbial genomes shed light on interconnected biogeochemical processes in an aquifer system.</title>
        <authorList>
            <person name="Anantharaman K."/>
            <person name="Brown C.T."/>
            <person name="Hug L.A."/>
            <person name="Sharon I."/>
            <person name="Castelle C.J."/>
            <person name="Probst A.J."/>
            <person name="Thomas B.C."/>
            <person name="Singh A."/>
            <person name="Wilkins M.J."/>
            <person name="Karaoz U."/>
            <person name="Brodie E.L."/>
            <person name="Williams K.H."/>
            <person name="Hubbard S.S."/>
            <person name="Banfield J.F."/>
        </authorList>
    </citation>
    <scope>NUCLEOTIDE SEQUENCE [LARGE SCALE GENOMIC DNA]</scope>
</reference>
<organism evidence="1 2">
    <name type="scientific">Candidatus Spechtbacteria bacterium RIFCSPLOWO2_01_FULL_46_10</name>
    <dbReference type="NCBI Taxonomy" id="1802163"/>
    <lineage>
        <taxon>Bacteria</taxon>
        <taxon>Candidatus Spechtiibacteriota</taxon>
    </lineage>
</organism>
<name>A0A1G2HFK5_9BACT</name>
<gene>
    <name evidence="1" type="ORF">A2932_02045</name>
</gene>
<protein>
    <submittedName>
        <fullName evidence="1">Uncharacterized protein</fullName>
    </submittedName>
</protein>
<dbReference type="Proteomes" id="UP000179153">
    <property type="component" value="Unassembled WGS sequence"/>
</dbReference>
<sequence length="111" mass="12969">MRSNKIEDPRFQTKSKILMKSGKLSSVRRLALSEVEVSYPSGFSWGAFLVPTQGRGENRPNYFKDRPPDIMNFVINRGRVSIYGIFQNKKLLIITRTRRMIFIIRVLFLTE</sequence>
<dbReference type="EMBL" id="MHOI01000021">
    <property type="protein sequence ID" value="OGZ61277.1"/>
    <property type="molecule type" value="Genomic_DNA"/>
</dbReference>
<evidence type="ECO:0000313" key="2">
    <source>
        <dbReference type="Proteomes" id="UP000179153"/>
    </source>
</evidence>
<evidence type="ECO:0000313" key="1">
    <source>
        <dbReference type="EMBL" id="OGZ61277.1"/>
    </source>
</evidence>
<accession>A0A1G2HFK5</accession>